<feature type="region of interest" description="Disordered" evidence="2">
    <location>
        <begin position="1"/>
        <end position="20"/>
    </location>
</feature>
<evidence type="ECO:0000256" key="3">
    <source>
        <dbReference type="SAM" id="Phobius"/>
    </source>
</evidence>
<evidence type="ECO:0000313" key="5">
    <source>
        <dbReference type="EMBL" id="WNM25600.1"/>
    </source>
</evidence>
<dbReference type="RefSeq" id="WP_313500802.1">
    <property type="nucleotide sequence ID" value="NZ_CP134879.1"/>
</dbReference>
<accession>A0AA96FA86</accession>
<dbReference type="NCBIfam" id="TIGR00350">
    <property type="entry name" value="lytR_cpsA_psr"/>
    <property type="match status" value="1"/>
</dbReference>
<proteinExistence type="inferred from homology"/>
<reference evidence="5 6" key="1">
    <citation type="submission" date="2023-09" db="EMBL/GenBank/DDBJ databases">
        <title>Demequina sp. a novel bacteria isolated from Capsicum annuum.</title>
        <authorList>
            <person name="Humaira Z."/>
            <person name="Lee J."/>
            <person name="Cho D."/>
        </authorList>
    </citation>
    <scope>NUCLEOTIDE SEQUENCE [LARGE SCALE GENOMIC DNA]</scope>
    <source>
        <strain evidence="5 6">OYTSA14</strain>
    </source>
</reference>
<dbReference type="Proteomes" id="UP001304125">
    <property type="component" value="Chromosome"/>
</dbReference>
<evidence type="ECO:0000256" key="2">
    <source>
        <dbReference type="SAM" id="MobiDB-lite"/>
    </source>
</evidence>
<organism evidence="5 6">
    <name type="scientific">Demequina capsici</name>
    <dbReference type="NCBI Taxonomy" id="3075620"/>
    <lineage>
        <taxon>Bacteria</taxon>
        <taxon>Bacillati</taxon>
        <taxon>Actinomycetota</taxon>
        <taxon>Actinomycetes</taxon>
        <taxon>Micrococcales</taxon>
        <taxon>Demequinaceae</taxon>
        <taxon>Demequina</taxon>
    </lineage>
</organism>
<evidence type="ECO:0000259" key="4">
    <source>
        <dbReference type="Pfam" id="PF03816"/>
    </source>
</evidence>
<dbReference type="Pfam" id="PF03816">
    <property type="entry name" value="LytR_cpsA_psr"/>
    <property type="match status" value="1"/>
</dbReference>
<dbReference type="EMBL" id="CP134879">
    <property type="protein sequence ID" value="WNM25600.1"/>
    <property type="molecule type" value="Genomic_DNA"/>
</dbReference>
<feature type="domain" description="Cell envelope-related transcriptional attenuator" evidence="4">
    <location>
        <begin position="90"/>
        <end position="232"/>
    </location>
</feature>
<dbReference type="PANTHER" id="PTHR33392:SF6">
    <property type="entry name" value="POLYISOPRENYL-TEICHOIC ACID--PEPTIDOGLYCAN TEICHOIC ACID TRANSFERASE TAGU"/>
    <property type="match status" value="1"/>
</dbReference>
<feature type="transmembrane region" description="Helical" evidence="3">
    <location>
        <begin position="31"/>
        <end position="49"/>
    </location>
</feature>
<dbReference type="InterPro" id="IPR050922">
    <property type="entry name" value="LytR/CpsA/Psr_CW_biosynth"/>
</dbReference>
<keyword evidence="3" id="KW-1133">Transmembrane helix</keyword>
<name>A0AA96FA86_9MICO</name>
<dbReference type="AlphaFoldDB" id="A0AA96FA86"/>
<evidence type="ECO:0000313" key="6">
    <source>
        <dbReference type="Proteomes" id="UP001304125"/>
    </source>
</evidence>
<sequence length="330" mass="34712">MPPRSTAAGESRPVATTAGPRRKRHLLRNSVIALLLIVVLVVGGTWRWVESRLIHGDALSGAADTPGETYLIVGSDSRDGWLDDGTEGARTDTIMLLHKPVNGPVALLSIPRDSWVDIPGNGSGKINASFAWGGAPLLVQTVEQLTGLTIDHYVEVGFTGVVDIVDAVGGVELCYDSDVNDEKSELNWTAGCHVADGATALAFSRMRYSDPLGDIGRTQRQQQVMSAVVSAILSPSILLNPFAAHHVADVGLNAFRVDDDTHALDLAQAALAFHSALGGGAVTGTPPIATIDYRVDGQSAVLLDADQAPEFWQQIMNGEIAAGTQVGGLP</sequence>
<comment type="similarity">
    <text evidence="1">Belongs to the LytR/CpsA/Psr (LCP) family.</text>
</comment>
<dbReference type="InterPro" id="IPR004474">
    <property type="entry name" value="LytR_CpsA_psr"/>
</dbReference>
<dbReference type="Gene3D" id="3.40.630.190">
    <property type="entry name" value="LCP protein"/>
    <property type="match status" value="1"/>
</dbReference>
<keyword evidence="6" id="KW-1185">Reference proteome</keyword>
<evidence type="ECO:0000256" key="1">
    <source>
        <dbReference type="ARBA" id="ARBA00006068"/>
    </source>
</evidence>
<protein>
    <submittedName>
        <fullName evidence="5">LCP family protein</fullName>
    </submittedName>
</protein>
<keyword evidence="3" id="KW-0472">Membrane</keyword>
<gene>
    <name evidence="5" type="ORF">RN606_05485</name>
</gene>
<keyword evidence="3" id="KW-0812">Transmembrane</keyword>
<dbReference type="PANTHER" id="PTHR33392">
    <property type="entry name" value="POLYISOPRENYL-TEICHOIC ACID--PEPTIDOGLYCAN TEICHOIC ACID TRANSFERASE TAGU"/>
    <property type="match status" value="1"/>
</dbReference>